<gene>
    <name evidence="2" type="ORF">KFE25_001160</name>
</gene>
<dbReference type="AlphaFoldDB" id="A0A8J6C834"/>
<dbReference type="EMBL" id="JAGTXO010000025">
    <property type="protein sequence ID" value="KAG8461556.1"/>
    <property type="molecule type" value="Genomic_DNA"/>
</dbReference>
<proteinExistence type="predicted"/>
<evidence type="ECO:0000313" key="2">
    <source>
        <dbReference type="EMBL" id="KAG8461556.1"/>
    </source>
</evidence>
<evidence type="ECO:0000313" key="3">
    <source>
        <dbReference type="Proteomes" id="UP000751190"/>
    </source>
</evidence>
<sequence length="339" mass="38021">MGWCCSARRRGEAPADEGAPPTPAPAPAAEPCADYLLGFDEVHEAVVREIAAHPGVWVRENKDLTAVCARFDALHGRVPMMRVIHGSIVEALGRVPRSDELHEDGRFYWRPLNEVHAGWQPRPLENDSSRRYKRINVSFLSHRWTKPTEGLPDDDEGTKAKLVASMSRYHCNTYEVDSWWWIDWTCAEQSHTAAHIAALPLYIAASTDVVSVYTPGGDYDARGWIRVERALSAALNSPRSWKMVPPQLFVELAAKGQAPSATEWWPLHDPAEGQATVEGDRAYLVALSRLALELWPVGFDNNWESPAGGNRYAEWGYKRELVYGQTAIFCWTMNHFAGV</sequence>
<name>A0A8J6C834_DIALT</name>
<accession>A0A8J6C834</accession>
<dbReference type="OrthoDB" id="10343400at2759"/>
<comment type="caution">
    <text evidence="2">The sequence shown here is derived from an EMBL/GenBank/DDBJ whole genome shotgun (WGS) entry which is preliminary data.</text>
</comment>
<organism evidence="2 3">
    <name type="scientific">Diacronema lutheri</name>
    <name type="common">Unicellular marine alga</name>
    <name type="synonym">Monochrysis lutheri</name>
    <dbReference type="NCBI Taxonomy" id="2081491"/>
    <lineage>
        <taxon>Eukaryota</taxon>
        <taxon>Haptista</taxon>
        <taxon>Haptophyta</taxon>
        <taxon>Pavlovophyceae</taxon>
        <taxon>Pavlovales</taxon>
        <taxon>Pavlovaceae</taxon>
        <taxon>Diacronema</taxon>
    </lineage>
</organism>
<protein>
    <submittedName>
        <fullName evidence="2">Uncharacterized protein</fullName>
    </submittedName>
</protein>
<evidence type="ECO:0000256" key="1">
    <source>
        <dbReference type="SAM" id="MobiDB-lite"/>
    </source>
</evidence>
<dbReference type="Proteomes" id="UP000751190">
    <property type="component" value="Unassembled WGS sequence"/>
</dbReference>
<keyword evidence="3" id="KW-1185">Reference proteome</keyword>
<reference evidence="2" key="1">
    <citation type="submission" date="2021-05" db="EMBL/GenBank/DDBJ databases">
        <title>The genome of the haptophyte Pavlova lutheri (Diacronema luteri, Pavlovales) - a model for lipid biosynthesis in eukaryotic algae.</title>
        <authorList>
            <person name="Hulatt C.J."/>
            <person name="Posewitz M.C."/>
        </authorList>
    </citation>
    <scope>NUCLEOTIDE SEQUENCE</scope>
    <source>
        <strain evidence="2">NIVA-4/92</strain>
    </source>
</reference>
<feature type="region of interest" description="Disordered" evidence="1">
    <location>
        <begin position="1"/>
        <end position="27"/>
    </location>
</feature>